<evidence type="ECO:0000256" key="7">
    <source>
        <dbReference type="ARBA" id="ARBA00023136"/>
    </source>
</evidence>
<keyword evidence="5 8" id="KW-0812">Transmembrane</keyword>
<evidence type="ECO:0000256" key="2">
    <source>
        <dbReference type="ARBA" id="ARBA00009843"/>
    </source>
</evidence>
<feature type="transmembrane region" description="Helical" evidence="8">
    <location>
        <begin position="245"/>
        <end position="263"/>
    </location>
</feature>
<dbReference type="InterPro" id="IPR000802">
    <property type="entry name" value="Arsenical_pump_ArsB"/>
</dbReference>
<dbReference type="CDD" id="cd01118">
    <property type="entry name" value="ArsB_permease"/>
    <property type="match status" value="1"/>
</dbReference>
<keyword evidence="11" id="KW-1185">Reference proteome</keyword>
<feature type="transmembrane region" description="Helical" evidence="8">
    <location>
        <begin position="216"/>
        <end position="239"/>
    </location>
</feature>
<evidence type="ECO:0000256" key="6">
    <source>
        <dbReference type="ARBA" id="ARBA00022989"/>
    </source>
</evidence>
<dbReference type="PANTHER" id="PTHR43302:SF5">
    <property type="entry name" value="TRANSPORTER ARSB-RELATED"/>
    <property type="match status" value="1"/>
</dbReference>
<evidence type="ECO:0000256" key="3">
    <source>
        <dbReference type="ARBA" id="ARBA00022448"/>
    </source>
</evidence>
<dbReference type="RefSeq" id="WP_076834804.1">
    <property type="nucleotide sequence ID" value="NZ_CP121646.1"/>
</dbReference>
<dbReference type="EMBL" id="CP121646">
    <property type="protein sequence ID" value="WFU64506.1"/>
    <property type="molecule type" value="Genomic_DNA"/>
</dbReference>
<proteinExistence type="inferred from homology"/>
<evidence type="ECO:0000256" key="5">
    <source>
        <dbReference type="ARBA" id="ARBA00022692"/>
    </source>
</evidence>
<gene>
    <name evidence="10" type="ORF">QA636_02790</name>
</gene>
<accession>A0ABY8JGD2</accession>
<feature type="transmembrane region" description="Helical" evidence="8">
    <location>
        <begin position="60"/>
        <end position="78"/>
    </location>
</feature>
<feature type="transmembrane region" description="Helical" evidence="8">
    <location>
        <begin position="98"/>
        <end position="126"/>
    </location>
</feature>
<evidence type="ECO:0000256" key="4">
    <source>
        <dbReference type="ARBA" id="ARBA00022475"/>
    </source>
</evidence>
<organism evidence="10 11">
    <name type="scientific">Bradyrhizobium brasilense</name>
    <dbReference type="NCBI Taxonomy" id="1419277"/>
    <lineage>
        <taxon>Bacteria</taxon>
        <taxon>Pseudomonadati</taxon>
        <taxon>Pseudomonadota</taxon>
        <taxon>Alphaproteobacteria</taxon>
        <taxon>Hyphomicrobiales</taxon>
        <taxon>Nitrobacteraceae</taxon>
        <taxon>Bradyrhizobium</taxon>
    </lineage>
</organism>
<dbReference type="InterPro" id="IPR004680">
    <property type="entry name" value="Cit_transptr-like_dom"/>
</dbReference>
<keyword evidence="7 8" id="KW-0472">Membrane</keyword>
<feature type="domain" description="Citrate transporter-like" evidence="9">
    <location>
        <begin position="29"/>
        <end position="351"/>
    </location>
</feature>
<keyword evidence="4" id="KW-1003">Cell membrane</keyword>
<evidence type="ECO:0000259" key="9">
    <source>
        <dbReference type="Pfam" id="PF03600"/>
    </source>
</evidence>
<keyword evidence="3" id="KW-0813">Transport</keyword>
<sequence length="419" mass="43838">MFTHNAATWGIAGLATLGVIARPWNLPEYIWAVTGAVLLIAFDLLPWRDAVAAAGNGTDVYFFLIGMMLLAEVARKEGLFDWFAELAVKHSRNSASRLFSIVYAVGTLVTIFLSNDATAVVLTPAVYAATRAAKVEPLPYLFVCAFIANAASFVLPISNPANLVLFGARMPTLPQWLHYFLLPSIVAIAATFIMLRLSLRNSLSGSVDVRDGEPAVLARSAAIVAAGIGATAAVLLATSALGLDLGIPTFACGAMVTVIVLLLGRTSPLSIARDISWSVLPLVAGLFILVEGLNRTGVLPALAEELERTAARSPHATSWGAGVITAIASNLINNLPMGLIAATTTQAAQASHHVTGAILIGVDLGPNLSVTGSLATILWLIALRREGEHVGALRFLQLGIVVMPPALVLSLLALSLSAS</sequence>
<protein>
    <submittedName>
        <fullName evidence="10">Arsenic transporter</fullName>
    </submittedName>
</protein>
<feature type="transmembrane region" description="Helical" evidence="8">
    <location>
        <begin position="275"/>
        <end position="293"/>
    </location>
</feature>
<dbReference type="Proteomes" id="UP001221546">
    <property type="component" value="Chromosome"/>
</dbReference>
<dbReference type="Pfam" id="PF03600">
    <property type="entry name" value="CitMHS"/>
    <property type="match status" value="1"/>
</dbReference>
<reference evidence="10 11" key="1">
    <citation type="submission" date="2023-04" db="EMBL/GenBank/DDBJ databases">
        <title>Australian commercial rhizobial inoculants.</title>
        <authorList>
            <person name="Kohlmeier M.G."/>
            <person name="O'Hara G.W."/>
            <person name="Colombi E."/>
            <person name="Ramsay J.P."/>
            <person name="Terpolilli J."/>
        </authorList>
    </citation>
    <scope>NUCLEOTIDE SEQUENCE [LARGE SCALE GENOMIC DNA]</scope>
    <source>
        <strain evidence="10 11">CB627</strain>
    </source>
</reference>
<feature type="transmembrane region" description="Helical" evidence="8">
    <location>
        <begin position="177"/>
        <end position="195"/>
    </location>
</feature>
<comment type="subcellular location">
    <subcellularLocation>
        <location evidence="1">Cell membrane</location>
        <topology evidence="1">Multi-pass membrane protein</topology>
    </subcellularLocation>
</comment>
<feature type="transmembrane region" description="Helical" evidence="8">
    <location>
        <begin position="31"/>
        <end position="48"/>
    </location>
</feature>
<feature type="transmembrane region" description="Helical" evidence="8">
    <location>
        <begin position="364"/>
        <end position="383"/>
    </location>
</feature>
<evidence type="ECO:0000256" key="1">
    <source>
        <dbReference type="ARBA" id="ARBA00004651"/>
    </source>
</evidence>
<keyword evidence="6 8" id="KW-1133">Transmembrane helix</keyword>
<name>A0ABY8JGD2_9BRAD</name>
<comment type="similarity">
    <text evidence="2">Belongs to the CitM (TC 2.A.11) transporter family.</text>
</comment>
<evidence type="ECO:0000313" key="10">
    <source>
        <dbReference type="EMBL" id="WFU64506.1"/>
    </source>
</evidence>
<evidence type="ECO:0000313" key="11">
    <source>
        <dbReference type="Proteomes" id="UP001221546"/>
    </source>
</evidence>
<dbReference type="PANTHER" id="PTHR43302">
    <property type="entry name" value="TRANSPORTER ARSB-RELATED"/>
    <property type="match status" value="1"/>
</dbReference>
<feature type="transmembrane region" description="Helical" evidence="8">
    <location>
        <begin position="395"/>
        <end position="416"/>
    </location>
</feature>
<feature type="transmembrane region" description="Helical" evidence="8">
    <location>
        <begin position="138"/>
        <end position="157"/>
    </location>
</feature>
<evidence type="ECO:0000256" key="8">
    <source>
        <dbReference type="SAM" id="Phobius"/>
    </source>
</evidence>
<dbReference type="PRINTS" id="PR00758">
    <property type="entry name" value="ARSENICPUMP"/>
</dbReference>